<accession>A0AAD0KTX5</accession>
<dbReference type="EMBL" id="CP029543">
    <property type="protein sequence ID" value="AWV47371.1"/>
    <property type="molecule type" value="Genomic_DNA"/>
</dbReference>
<name>A0AAD0KTX5_MYCLR</name>
<reference evidence="1 2" key="1">
    <citation type="submission" date="2018-05" db="EMBL/GenBank/DDBJ databases">
        <title>Evolution of small genomes with special reference to Mycobacterium leprae.</title>
        <authorList>
            <person name="Mohanty P.S."/>
            <person name="Bansal A.K."/>
            <person name="Gupta U.D."/>
            <person name="Naaz F."/>
            <person name="Dwivedi V.D."/>
            <person name="Singh H."/>
            <person name="Gupta G."/>
            <person name="Sharma S."/>
            <person name="Arora M."/>
        </authorList>
    </citation>
    <scope>NUCLEOTIDE SEQUENCE [LARGE SCALE GENOMIC DNA]</scope>
    <source>
        <strain evidence="1 2">MRHRU-235-G</strain>
    </source>
</reference>
<proteinExistence type="predicted"/>
<organism evidence="1 2">
    <name type="scientific">Mycobacterium leprae</name>
    <dbReference type="NCBI Taxonomy" id="1769"/>
    <lineage>
        <taxon>Bacteria</taxon>
        <taxon>Bacillati</taxon>
        <taxon>Actinomycetota</taxon>
        <taxon>Actinomycetes</taxon>
        <taxon>Mycobacteriales</taxon>
        <taxon>Mycobacteriaceae</taxon>
        <taxon>Mycobacterium</taxon>
    </lineage>
</organism>
<dbReference type="AlphaFoldDB" id="A0AAD0KTX5"/>
<sequence>MAVQQYHGWAKFTNVSVVWFPDRDQDLVFRMRPGCCAPRAVHRSTVALDLFASLPCSYAPMSKKTDDQLPTSDRICLVHNALPIRVWLVIV</sequence>
<dbReference type="Proteomes" id="UP000249682">
    <property type="component" value="Chromosome"/>
</dbReference>
<evidence type="ECO:0000313" key="2">
    <source>
        <dbReference type="Proteomes" id="UP000249682"/>
    </source>
</evidence>
<gene>
    <name evidence="1" type="ORF">DIJ64_02505</name>
</gene>
<evidence type="ECO:0000313" key="1">
    <source>
        <dbReference type="EMBL" id="AWV47371.1"/>
    </source>
</evidence>
<protein>
    <submittedName>
        <fullName evidence="1">Uncharacterized protein</fullName>
    </submittedName>
</protein>